<evidence type="ECO:0000313" key="5">
    <source>
        <dbReference type="WBParaSite" id="ECPE_0000744601-mRNA-1"/>
    </source>
</evidence>
<sequence length="690" mass="75690">MSVDGIPRITSDEVPYLHPQSKLHREENIAAVLSKLSQEIDLQLDHICPADVISGDRRAVSNMLELLTAFILHCVHEDLLDFDRTGFSLQSYHRTSAVNFSGSDAIDSFRHAHLSVSPELPRASLTRRCSYPTTPAQDPVHHKDGFSESRKPLQVLIHDTESVGRNSDTYDQVIPTSKYSPSTMDHPGTSAGMSSSEEQRGRSSLAAPRLTPMQRLHPYFSLPSGGSPPATPKGADEMVEIIRHPSPSTVAPSLRCSVANTSGHSTIDSVDVWDDESSALPRNTANMPPVISLPHQSSEVVIQSPASILSGSDSDPESDSSNLKETAVLRSRLCRKTSSSSSGRGHSPTQTLTAPGASVTSTPPSLSESPPLIPSSSDPFRTEKRSMAPQDAACQTTEDAFSGSPQPCVSQKHSSKHTRDTHTNVRGSQSSMATTNSILAWSADHHSRLKSKLFREHESSTVSVLSSSLISKPSTRGCVGPSPSASVLFARTEGFSRALKRRLDYLRTIFCRAHDEAEAVGQLVQLIGSQQTETLEFMERCLQKGKWSQEQTDTCPTIPSSFKPLEQMIQHILVGIEILLKRQGCSTERKPVHHHNHRSSTRLRFPSRRRSTEKPSTSDARFAASKVSTDKSPQIVRFQELMDMKHNLMMDTLSWLQSELQSRVQPASKSVCNTKSAAKHRLRSPSAIRV</sequence>
<accession>A0A183AKE5</accession>
<dbReference type="EMBL" id="UZAN01044586">
    <property type="protein sequence ID" value="VDP81081.1"/>
    <property type="molecule type" value="Genomic_DNA"/>
</dbReference>
<evidence type="ECO:0000259" key="2">
    <source>
        <dbReference type="Pfam" id="PF19016"/>
    </source>
</evidence>
<feature type="compositionally biased region" description="Polar residues" evidence="1">
    <location>
        <begin position="164"/>
        <end position="183"/>
    </location>
</feature>
<dbReference type="OrthoDB" id="6257405at2759"/>
<dbReference type="Proteomes" id="UP000272942">
    <property type="component" value="Unassembled WGS sequence"/>
</dbReference>
<evidence type="ECO:0000256" key="1">
    <source>
        <dbReference type="SAM" id="MobiDB-lite"/>
    </source>
</evidence>
<reference evidence="5" key="1">
    <citation type="submission" date="2016-06" db="UniProtKB">
        <authorList>
            <consortium name="WormBaseParasite"/>
        </authorList>
    </citation>
    <scope>IDENTIFICATION</scope>
</reference>
<feature type="compositionally biased region" description="Low complexity" evidence="1">
    <location>
        <begin position="336"/>
        <end position="347"/>
    </location>
</feature>
<proteinExistence type="predicted"/>
<dbReference type="AlphaFoldDB" id="A0A183AKE5"/>
<evidence type="ECO:0000313" key="3">
    <source>
        <dbReference type="EMBL" id="VDP81081.1"/>
    </source>
</evidence>
<evidence type="ECO:0000313" key="4">
    <source>
        <dbReference type="Proteomes" id="UP000272942"/>
    </source>
</evidence>
<feature type="compositionally biased region" description="Polar residues" evidence="1">
    <location>
        <begin position="393"/>
        <end position="412"/>
    </location>
</feature>
<reference evidence="3 4" key="2">
    <citation type="submission" date="2018-11" db="EMBL/GenBank/DDBJ databases">
        <authorList>
            <consortium name="Pathogen Informatics"/>
        </authorList>
    </citation>
    <scope>NUCLEOTIDE SEQUENCE [LARGE SCALE GENOMIC DNA]</scope>
    <source>
        <strain evidence="3 4">Egypt</strain>
    </source>
</reference>
<name>A0A183AKE5_9TREM</name>
<organism evidence="5">
    <name type="scientific">Echinostoma caproni</name>
    <dbReference type="NCBI Taxonomy" id="27848"/>
    <lineage>
        <taxon>Eukaryota</taxon>
        <taxon>Metazoa</taxon>
        <taxon>Spiralia</taxon>
        <taxon>Lophotrochozoa</taxon>
        <taxon>Platyhelminthes</taxon>
        <taxon>Trematoda</taxon>
        <taxon>Digenea</taxon>
        <taxon>Plagiorchiida</taxon>
        <taxon>Echinostomata</taxon>
        <taxon>Echinostomatoidea</taxon>
        <taxon>Echinostomatidae</taxon>
        <taxon>Echinostoma</taxon>
    </lineage>
</organism>
<feature type="domain" description="DUF5745" evidence="2">
    <location>
        <begin position="15"/>
        <end position="69"/>
    </location>
</feature>
<feature type="compositionally biased region" description="Basic residues" evidence="1">
    <location>
        <begin position="591"/>
        <end position="611"/>
    </location>
</feature>
<keyword evidence="4" id="KW-1185">Reference proteome</keyword>
<feature type="compositionally biased region" description="Low complexity" evidence="1">
    <location>
        <begin position="358"/>
        <end position="379"/>
    </location>
</feature>
<dbReference type="InterPro" id="IPR044039">
    <property type="entry name" value="DUF5745"/>
</dbReference>
<feature type="region of interest" description="Disordered" evidence="1">
    <location>
        <begin position="164"/>
        <end position="234"/>
    </location>
</feature>
<feature type="region of interest" description="Disordered" evidence="1">
    <location>
        <begin position="587"/>
        <end position="628"/>
    </location>
</feature>
<dbReference type="WBParaSite" id="ECPE_0000744601-mRNA-1">
    <property type="protein sequence ID" value="ECPE_0000744601-mRNA-1"/>
    <property type="gene ID" value="ECPE_0000744601"/>
</dbReference>
<feature type="region of interest" description="Disordered" evidence="1">
    <location>
        <begin position="333"/>
        <end position="431"/>
    </location>
</feature>
<gene>
    <name evidence="3" type="ORF">ECPE_LOCUS7430</name>
</gene>
<protein>
    <submittedName>
        <fullName evidence="5">DUF5745 domain-containing protein</fullName>
    </submittedName>
</protein>
<dbReference type="Pfam" id="PF19016">
    <property type="entry name" value="DUF5745"/>
    <property type="match status" value="1"/>
</dbReference>